<keyword evidence="3" id="KW-0408">Iron</keyword>
<dbReference type="CDD" id="cd03467">
    <property type="entry name" value="Rieske"/>
    <property type="match status" value="1"/>
</dbReference>
<organism evidence="7">
    <name type="scientific">Phaeocystis antarctica</name>
    <dbReference type="NCBI Taxonomy" id="33657"/>
    <lineage>
        <taxon>Eukaryota</taxon>
        <taxon>Haptista</taxon>
        <taxon>Haptophyta</taxon>
        <taxon>Prymnesiophyceae</taxon>
        <taxon>Phaeocystales</taxon>
        <taxon>Phaeocystaceae</taxon>
        <taxon>Phaeocystis</taxon>
    </lineage>
</organism>
<accession>A0A7S0HA13</accession>
<keyword evidence="2" id="KW-0479">Metal-binding</keyword>
<evidence type="ECO:0000313" key="7">
    <source>
        <dbReference type="EMBL" id="CAD8474701.1"/>
    </source>
</evidence>
<evidence type="ECO:0000259" key="6">
    <source>
        <dbReference type="PROSITE" id="PS51296"/>
    </source>
</evidence>
<keyword evidence="4" id="KW-0411">Iron-sulfur</keyword>
<dbReference type="PROSITE" id="PS51296">
    <property type="entry name" value="RIESKE"/>
    <property type="match status" value="1"/>
</dbReference>
<evidence type="ECO:0000256" key="2">
    <source>
        <dbReference type="ARBA" id="ARBA00022723"/>
    </source>
</evidence>
<proteinExistence type="predicted"/>
<feature type="domain" description="Rieske" evidence="6">
    <location>
        <begin position="67"/>
        <end position="143"/>
    </location>
</feature>
<dbReference type="SUPFAM" id="SSF50022">
    <property type="entry name" value="ISP domain"/>
    <property type="match status" value="1"/>
</dbReference>
<evidence type="ECO:0000256" key="1">
    <source>
        <dbReference type="ARBA" id="ARBA00022714"/>
    </source>
</evidence>
<evidence type="ECO:0000256" key="5">
    <source>
        <dbReference type="ARBA" id="ARBA00034078"/>
    </source>
</evidence>
<gene>
    <name evidence="7" type="ORF">PANT1444_LOCUS3954</name>
</gene>
<evidence type="ECO:0000256" key="3">
    <source>
        <dbReference type="ARBA" id="ARBA00023004"/>
    </source>
</evidence>
<dbReference type="InterPro" id="IPR017941">
    <property type="entry name" value="Rieske_2Fe-2S"/>
</dbReference>
<sequence length="199" mass="21846">MEQRRRCFHVEADAVPHAAEPILVATLPSSLSATEYVCIDLCVETHPEWPAENVVVWYRRLPGAETEVFAMQEACPHAGISMVDSDIEDFRSTDLGTSLQGPCIACPAHAFVFDAGSGRCLTNPGTPDARTYPAWAVATPRHIEVFVRPTPHPRSSSSSSTQATISREVANFIQLAMVDRALRRRYGDESDECACESEP</sequence>
<evidence type="ECO:0000256" key="4">
    <source>
        <dbReference type="ARBA" id="ARBA00023014"/>
    </source>
</evidence>
<keyword evidence="1" id="KW-0001">2Fe-2S</keyword>
<dbReference type="Gene3D" id="2.102.10.10">
    <property type="entry name" value="Rieske [2Fe-2S] iron-sulphur domain"/>
    <property type="match status" value="1"/>
</dbReference>
<name>A0A7S0HA13_9EUKA</name>
<dbReference type="InterPro" id="IPR036922">
    <property type="entry name" value="Rieske_2Fe-2S_sf"/>
</dbReference>
<reference evidence="7" key="1">
    <citation type="submission" date="2021-01" db="EMBL/GenBank/DDBJ databases">
        <authorList>
            <person name="Corre E."/>
            <person name="Pelletier E."/>
            <person name="Niang G."/>
            <person name="Scheremetjew M."/>
            <person name="Finn R."/>
            <person name="Kale V."/>
            <person name="Holt S."/>
            <person name="Cochrane G."/>
            <person name="Meng A."/>
            <person name="Brown T."/>
            <person name="Cohen L."/>
        </authorList>
    </citation>
    <scope>NUCLEOTIDE SEQUENCE</scope>
    <source>
        <strain evidence="7">CCMP1374</strain>
    </source>
</reference>
<dbReference type="PANTHER" id="PTHR21496">
    <property type="entry name" value="FERREDOXIN-RELATED"/>
    <property type="match status" value="1"/>
</dbReference>
<dbReference type="GO" id="GO:0051537">
    <property type="term" value="F:2 iron, 2 sulfur cluster binding"/>
    <property type="evidence" value="ECO:0007669"/>
    <property type="project" value="UniProtKB-KW"/>
</dbReference>
<protein>
    <recommendedName>
        <fullName evidence="6">Rieske domain-containing protein</fullName>
    </recommendedName>
</protein>
<comment type="cofactor">
    <cofactor evidence="5">
        <name>[2Fe-2S] cluster</name>
        <dbReference type="ChEBI" id="CHEBI:190135"/>
    </cofactor>
</comment>
<dbReference type="PANTHER" id="PTHR21496:SF0">
    <property type="entry name" value="RIESKE DOMAIN-CONTAINING PROTEIN"/>
    <property type="match status" value="1"/>
</dbReference>
<dbReference type="AlphaFoldDB" id="A0A7S0HA13"/>
<dbReference type="EMBL" id="HBEP01007014">
    <property type="protein sequence ID" value="CAD8474701.1"/>
    <property type="molecule type" value="Transcribed_RNA"/>
</dbReference>
<dbReference type="Pfam" id="PF00355">
    <property type="entry name" value="Rieske"/>
    <property type="match status" value="1"/>
</dbReference>
<dbReference type="GO" id="GO:0046872">
    <property type="term" value="F:metal ion binding"/>
    <property type="evidence" value="ECO:0007669"/>
    <property type="project" value="UniProtKB-KW"/>
</dbReference>